<dbReference type="PANTHER" id="PTHR45766">
    <property type="entry name" value="DNA ANNEALING HELICASE AND ENDONUCLEASE ZRANB3 FAMILY MEMBER"/>
    <property type="match status" value="1"/>
</dbReference>
<dbReference type="PROSITE" id="PS51192">
    <property type="entry name" value="HELICASE_ATP_BIND_1"/>
    <property type="match status" value="1"/>
</dbReference>
<dbReference type="GO" id="GO:0016787">
    <property type="term" value="F:hydrolase activity"/>
    <property type="evidence" value="ECO:0007669"/>
    <property type="project" value="UniProtKB-KW"/>
</dbReference>
<comment type="caution">
    <text evidence="8">The sequence shown here is derived from an EMBL/GenBank/DDBJ whole genome shotgun (WGS) entry which is preliminary data.</text>
</comment>
<reference evidence="8" key="1">
    <citation type="submission" date="2023-08" db="EMBL/GenBank/DDBJ databases">
        <title>Draft sequence of the Babesia gibsoni genome.</title>
        <authorList>
            <person name="Yamagishi J.Y."/>
            <person name="Xuan X.X."/>
        </authorList>
    </citation>
    <scope>NUCLEOTIDE SEQUENCE</scope>
    <source>
        <strain evidence="8">Azabu</strain>
    </source>
</reference>
<gene>
    <name evidence="8" type="ORF">BgAZ_110820</name>
</gene>
<feature type="region of interest" description="Disordered" evidence="5">
    <location>
        <begin position="66"/>
        <end position="110"/>
    </location>
</feature>
<name>A0AAD8PH09_BABGI</name>
<keyword evidence="3 8" id="KW-0347">Helicase</keyword>
<evidence type="ECO:0000313" key="9">
    <source>
        <dbReference type="Proteomes" id="UP001230268"/>
    </source>
</evidence>
<evidence type="ECO:0000256" key="1">
    <source>
        <dbReference type="ARBA" id="ARBA00022741"/>
    </source>
</evidence>
<sequence length="929" mass="104513">MSDNALGSQVFSFGKHKGRSFRDVFTQEYSYVIWALQIKEPTGQMQDFCRYIRSLGTAATGDSPFKNVEGTTSNSSAYPRKNEDAGNTGGVCHDGPSGISSQAANRRPNPPLPCYTMRMGDCLEAKWRRINAQMKGKDYKMDEDDLRYVIKKAVAQQNTYSHPSYDAGTLKRPASMVDTGRNRQADLVSQQPSGQRTATVIAGAPLYTSDKGLTDKPGVYAKGLNGENKSIHDFGVPYAQKQVNQASTANITNITTTNIFRGPIVVPNECKPRDVNISIPTPLTTNNSTSNVFNCHVGPMDFTASGKPTPLLPVRKSPDSIKVDIKGVVALVLHSTTEFHISFQKSASEGNSVWTSTLPSSLFDFLRALEPNMEIKKDGKCSYVVFEASKYDSILKELRKKLTNCSCPVDPIPNFILRCFPAFSKYAKKVNMPEKTLQGLSSQICEYTQKNMCRIGDLVGHELYSQLKPFQLEGLRFGISKNGRLLIGDEMGLGKTLQALAISAFYCVDWPLLIVCPSSLRFQWRDQCVRWLPHLITKDEICTVISGKTDIPDHTKIVIISYELYTSNEHFRHSFRMVICDESHYIKNKDAKRTKSLVPLIKGAKRAILLSGTPTLNTPSELYEQLSGLLPDFCSRSVFVERYCEKKLHWYTKKMIYSGSKHAGELHIFLVKTVMIRRLKDNVLHELPPKIRSKVPIELPKTFLREYKQAMAAFSGEESIEGGKANLTKIQEMLKLTGEAKSKAVCEYIVHLINSEIKFIIFAHHIVVLDNIEAALKHHKCNYIRIDGSTSQNKREEYVNRFQNDEKCTIALLSLTACGVGLNLTASSTVIFAELHWVPGQMIQAEDRAHRMGTKHRVINIHYLIAEQSLEEMIWKVINRKWKDVTATLDGEISNIVLMKDEEKEKINELSMQPKIVDFFHNSETQAKE</sequence>
<feature type="domain" description="Helicase C-terminal" evidence="7">
    <location>
        <begin position="744"/>
        <end position="893"/>
    </location>
</feature>
<dbReference type="Gene3D" id="3.40.50.10810">
    <property type="entry name" value="Tandem AAA-ATPase domain"/>
    <property type="match status" value="1"/>
</dbReference>
<keyword evidence="8" id="KW-0255">Endonuclease</keyword>
<keyword evidence="1" id="KW-0547">Nucleotide-binding</keyword>
<dbReference type="GO" id="GO:0043596">
    <property type="term" value="C:nuclear replication fork"/>
    <property type="evidence" value="ECO:0007669"/>
    <property type="project" value="TreeGrafter"/>
</dbReference>
<keyword evidence="2" id="KW-0378">Hydrolase</keyword>
<dbReference type="InterPro" id="IPR001650">
    <property type="entry name" value="Helicase_C-like"/>
</dbReference>
<dbReference type="InterPro" id="IPR000330">
    <property type="entry name" value="SNF2_N"/>
</dbReference>
<evidence type="ECO:0000259" key="7">
    <source>
        <dbReference type="PROSITE" id="PS51194"/>
    </source>
</evidence>
<proteinExistence type="predicted"/>
<evidence type="ECO:0000259" key="6">
    <source>
        <dbReference type="PROSITE" id="PS51192"/>
    </source>
</evidence>
<dbReference type="GO" id="GO:0004386">
    <property type="term" value="F:helicase activity"/>
    <property type="evidence" value="ECO:0007669"/>
    <property type="project" value="UniProtKB-KW"/>
</dbReference>
<dbReference type="InterPro" id="IPR038718">
    <property type="entry name" value="SNF2-like_sf"/>
</dbReference>
<evidence type="ECO:0000256" key="2">
    <source>
        <dbReference type="ARBA" id="ARBA00022801"/>
    </source>
</evidence>
<dbReference type="PROSITE" id="PS51194">
    <property type="entry name" value="HELICASE_CTER"/>
    <property type="match status" value="1"/>
</dbReference>
<dbReference type="InterPro" id="IPR027417">
    <property type="entry name" value="P-loop_NTPase"/>
</dbReference>
<dbReference type="SMART" id="SM00487">
    <property type="entry name" value="DEXDc"/>
    <property type="match status" value="1"/>
</dbReference>
<dbReference type="CDD" id="cd18010">
    <property type="entry name" value="DEXHc_HARP_SMARCAL1"/>
    <property type="match status" value="1"/>
</dbReference>
<dbReference type="PANTHER" id="PTHR45766:SF3">
    <property type="entry name" value="DNA ANNEALING HELICASE AND ENDONUCLEASE ZRANB3"/>
    <property type="match status" value="1"/>
</dbReference>
<dbReference type="AlphaFoldDB" id="A0AAD8PH09"/>
<accession>A0AAD8PH09</accession>
<feature type="domain" description="Helicase ATP-binding" evidence="6">
    <location>
        <begin position="476"/>
        <end position="632"/>
    </location>
</feature>
<dbReference type="GO" id="GO:0006281">
    <property type="term" value="P:DNA repair"/>
    <property type="evidence" value="ECO:0007669"/>
    <property type="project" value="TreeGrafter"/>
</dbReference>
<evidence type="ECO:0000256" key="3">
    <source>
        <dbReference type="ARBA" id="ARBA00022806"/>
    </source>
</evidence>
<organism evidence="8 9">
    <name type="scientific">Babesia gibsoni</name>
    <dbReference type="NCBI Taxonomy" id="33632"/>
    <lineage>
        <taxon>Eukaryota</taxon>
        <taxon>Sar</taxon>
        <taxon>Alveolata</taxon>
        <taxon>Apicomplexa</taxon>
        <taxon>Aconoidasida</taxon>
        <taxon>Piroplasmida</taxon>
        <taxon>Babesiidae</taxon>
        <taxon>Babesia</taxon>
    </lineage>
</organism>
<protein>
    <submittedName>
        <fullName evidence="8">DNA annealing helicase and endonuclease zranb3 family protein</fullName>
    </submittedName>
</protein>
<keyword evidence="8" id="KW-0540">Nuclease</keyword>
<dbReference type="InterPro" id="IPR014001">
    <property type="entry name" value="Helicase_ATP-bd"/>
</dbReference>
<dbReference type="GO" id="GO:0004520">
    <property type="term" value="F:DNA endonuclease activity"/>
    <property type="evidence" value="ECO:0007669"/>
    <property type="project" value="TreeGrafter"/>
</dbReference>
<dbReference type="InterPro" id="IPR049730">
    <property type="entry name" value="SNF2/RAD54-like_C"/>
</dbReference>
<dbReference type="SMART" id="SM00490">
    <property type="entry name" value="HELICc"/>
    <property type="match status" value="1"/>
</dbReference>
<evidence type="ECO:0000313" key="8">
    <source>
        <dbReference type="EMBL" id="KAK1445176.1"/>
    </source>
</evidence>
<evidence type="ECO:0000256" key="4">
    <source>
        <dbReference type="ARBA" id="ARBA00022840"/>
    </source>
</evidence>
<keyword evidence="4" id="KW-0067">ATP-binding</keyword>
<dbReference type="Gene3D" id="3.40.50.300">
    <property type="entry name" value="P-loop containing nucleotide triphosphate hydrolases"/>
    <property type="match status" value="1"/>
</dbReference>
<dbReference type="EMBL" id="JAVEPI010000001">
    <property type="protein sequence ID" value="KAK1445176.1"/>
    <property type="molecule type" value="Genomic_DNA"/>
</dbReference>
<dbReference type="CDD" id="cd18793">
    <property type="entry name" value="SF2_C_SNF"/>
    <property type="match status" value="1"/>
</dbReference>
<dbReference type="Pfam" id="PF00271">
    <property type="entry name" value="Helicase_C"/>
    <property type="match status" value="1"/>
</dbReference>
<dbReference type="GO" id="GO:0031297">
    <property type="term" value="P:replication fork processing"/>
    <property type="evidence" value="ECO:0007669"/>
    <property type="project" value="TreeGrafter"/>
</dbReference>
<keyword evidence="9" id="KW-1185">Reference proteome</keyword>
<dbReference type="SUPFAM" id="SSF52540">
    <property type="entry name" value="P-loop containing nucleoside triphosphate hydrolases"/>
    <property type="match status" value="2"/>
</dbReference>
<dbReference type="Proteomes" id="UP001230268">
    <property type="component" value="Unassembled WGS sequence"/>
</dbReference>
<dbReference type="GO" id="GO:0005524">
    <property type="term" value="F:ATP binding"/>
    <property type="evidence" value="ECO:0007669"/>
    <property type="project" value="UniProtKB-KW"/>
</dbReference>
<evidence type="ECO:0000256" key="5">
    <source>
        <dbReference type="SAM" id="MobiDB-lite"/>
    </source>
</evidence>
<dbReference type="Pfam" id="PF00176">
    <property type="entry name" value="SNF2-rel_dom"/>
    <property type="match status" value="1"/>
</dbReference>